<proteinExistence type="predicted"/>
<reference evidence="1" key="2">
    <citation type="journal article" date="2023" name="Proc. Natl. Acad. Sci. U.S.A.">
        <title>A global phylogenomic analysis of the shiitake genus Lentinula.</title>
        <authorList>
            <person name="Sierra-Patev S."/>
            <person name="Min B."/>
            <person name="Naranjo-Ortiz M."/>
            <person name="Looney B."/>
            <person name="Konkel Z."/>
            <person name="Slot J.C."/>
            <person name="Sakamoto Y."/>
            <person name="Steenwyk J.L."/>
            <person name="Rokas A."/>
            <person name="Carro J."/>
            <person name="Camarero S."/>
            <person name="Ferreira P."/>
            <person name="Molpeceres G."/>
            <person name="Ruiz-Duenas F.J."/>
            <person name="Serrano A."/>
            <person name="Henrissat B."/>
            <person name="Drula E."/>
            <person name="Hughes K.W."/>
            <person name="Mata J.L."/>
            <person name="Ishikawa N.K."/>
            <person name="Vargas-Isla R."/>
            <person name="Ushijima S."/>
            <person name="Smith C.A."/>
            <person name="Donoghue J."/>
            <person name="Ahrendt S."/>
            <person name="Andreopoulos W."/>
            <person name="He G."/>
            <person name="LaButti K."/>
            <person name="Lipzen A."/>
            <person name="Ng V."/>
            <person name="Riley R."/>
            <person name="Sandor L."/>
            <person name="Barry K."/>
            <person name="Martinez A.T."/>
            <person name="Xiao Y."/>
            <person name="Gibbons J.G."/>
            <person name="Terashima K."/>
            <person name="Grigoriev I.V."/>
            <person name="Hibbett D."/>
        </authorList>
    </citation>
    <scope>NUCLEOTIDE SEQUENCE</scope>
    <source>
        <strain evidence="1">Sp2 HRB7682 ss15</strain>
    </source>
</reference>
<dbReference type="Proteomes" id="UP001150238">
    <property type="component" value="Unassembled WGS sequence"/>
</dbReference>
<organism evidence="1 2">
    <name type="scientific">Lentinula lateritia</name>
    <dbReference type="NCBI Taxonomy" id="40482"/>
    <lineage>
        <taxon>Eukaryota</taxon>
        <taxon>Fungi</taxon>
        <taxon>Dikarya</taxon>
        <taxon>Basidiomycota</taxon>
        <taxon>Agaricomycotina</taxon>
        <taxon>Agaricomycetes</taxon>
        <taxon>Agaricomycetidae</taxon>
        <taxon>Agaricales</taxon>
        <taxon>Marasmiineae</taxon>
        <taxon>Omphalotaceae</taxon>
        <taxon>Lentinula</taxon>
    </lineage>
</organism>
<comment type="caution">
    <text evidence="1">The sequence shown here is derived from an EMBL/GenBank/DDBJ whole genome shotgun (WGS) entry which is preliminary data.</text>
</comment>
<sequence length="453" mass="51652">MMSNPTILPNELLHYIVTFVAYIPGPPSCRHLEPFYQFTSAELSSLSLVNKCLRRICVPFLFAHLQLKSDQDVKKLLEHCSAGSLIPNTIRALSLGAFCTRTQEGQDLLCRVISHLRQLSFIHMKCPHPSIALLRTVLEQPSVSAVLLNSLHDLPAGSFNLDLSKLVLEHAKFDLTSKLTRCLHRGSGISKLDVVGSELNRNFERRTFKGLQELNLSVGYHRISYAWLPTFTSAHPYLKQLWLVDNGNRYFNHHTPLFLSSFIQESVRRDLREHFDIHRVGLSRTTQLPLQWHVTGMFITTTFGGTRLFEILSLISSSFPSIEVLSLDLDYYDDTYHIDDFVVALNSLSSLRILYFRNVLRQLQFGLKGHLQPVRKLDQNGPCAVYAAIAEADLLWCTSYIAKRMGGLHAFYVDEMGYEHEQSGTGGQWWLKGWIRVHDEARDVRGTLRVLLS</sequence>
<dbReference type="EMBL" id="JANVFS010000015">
    <property type="protein sequence ID" value="KAJ4480716.1"/>
    <property type="molecule type" value="Genomic_DNA"/>
</dbReference>
<reference evidence="1" key="1">
    <citation type="submission" date="2022-08" db="EMBL/GenBank/DDBJ databases">
        <authorList>
            <consortium name="DOE Joint Genome Institute"/>
            <person name="Min B."/>
            <person name="Riley R."/>
            <person name="Sierra-Patev S."/>
            <person name="Naranjo-Ortiz M."/>
            <person name="Looney B."/>
            <person name="Konkel Z."/>
            <person name="Slot J.C."/>
            <person name="Sakamoto Y."/>
            <person name="Steenwyk J.L."/>
            <person name="Rokas A."/>
            <person name="Carro J."/>
            <person name="Camarero S."/>
            <person name="Ferreira P."/>
            <person name="Molpeceres G."/>
            <person name="Ruiz-Duenas F.J."/>
            <person name="Serrano A."/>
            <person name="Henrissat B."/>
            <person name="Drula E."/>
            <person name="Hughes K.W."/>
            <person name="Mata J.L."/>
            <person name="Ishikawa N.K."/>
            <person name="Vargas-Isla R."/>
            <person name="Ushijima S."/>
            <person name="Smith C.A."/>
            <person name="Ahrendt S."/>
            <person name="Andreopoulos W."/>
            <person name="He G."/>
            <person name="Labutti K."/>
            <person name="Lipzen A."/>
            <person name="Ng V."/>
            <person name="Sandor L."/>
            <person name="Barry K."/>
            <person name="Martinez A.T."/>
            <person name="Xiao Y."/>
            <person name="Gibbons J.G."/>
            <person name="Terashima K."/>
            <person name="Hibbett D.S."/>
            <person name="Grigoriev I.V."/>
        </authorList>
    </citation>
    <scope>NUCLEOTIDE SEQUENCE</scope>
    <source>
        <strain evidence="1">Sp2 HRB7682 ss15</strain>
    </source>
</reference>
<accession>A0A9W9DQ12</accession>
<dbReference type="AlphaFoldDB" id="A0A9W9DQ12"/>
<name>A0A9W9DQ12_9AGAR</name>
<protein>
    <submittedName>
        <fullName evidence="1">Uncharacterized protein</fullName>
    </submittedName>
</protein>
<evidence type="ECO:0000313" key="2">
    <source>
        <dbReference type="Proteomes" id="UP001150238"/>
    </source>
</evidence>
<evidence type="ECO:0000313" key="1">
    <source>
        <dbReference type="EMBL" id="KAJ4480716.1"/>
    </source>
</evidence>
<gene>
    <name evidence="1" type="ORF">C8J55DRAFT_71044</name>
</gene>